<evidence type="ECO:0000256" key="1">
    <source>
        <dbReference type="ARBA" id="ARBA00023015"/>
    </source>
</evidence>
<accession>A0ABT4LRD2</accession>
<dbReference type="EMBL" id="JAPWGY010000012">
    <property type="protein sequence ID" value="MCZ4282886.1"/>
    <property type="molecule type" value="Genomic_DNA"/>
</dbReference>
<keyword evidence="1" id="KW-0805">Transcription regulation</keyword>
<dbReference type="InterPro" id="IPR050109">
    <property type="entry name" value="HTH-type_TetR-like_transc_reg"/>
</dbReference>
<name>A0ABT4LRD2_9PROT</name>
<dbReference type="InterPro" id="IPR009057">
    <property type="entry name" value="Homeodomain-like_sf"/>
</dbReference>
<feature type="domain" description="HTH tetR-type" evidence="5">
    <location>
        <begin position="16"/>
        <end position="76"/>
    </location>
</feature>
<comment type="caution">
    <text evidence="6">The sequence shown here is derived from an EMBL/GenBank/DDBJ whole genome shotgun (WGS) entry which is preliminary data.</text>
</comment>
<feature type="DNA-binding region" description="H-T-H motif" evidence="4">
    <location>
        <begin position="39"/>
        <end position="58"/>
    </location>
</feature>
<evidence type="ECO:0000313" key="7">
    <source>
        <dbReference type="Proteomes" id="UP001069802"/>
    </source>
</evidence>
<keyword evidence="2 4" id="KW-0238">DNA-binding</keyword>
<dbReference type="RefSeq" id="WP_269425028.1">
    <property type="nucleotide sequence ID" value="NZ_JAPWGY010000012.1"/>
</dbReference>
<dbReference type="Pfam" id="PF00440">
    <property type="entry name" value="TetR_N"/>
    <property type="match status" value="1"/>
</dbReference>
<keyword evidence="7" id="KW-1185">Reference proteome</keyword>
<dbReference type="PROSITE" id="PS50977">
    <property type="entry name" value="HTH_TETR_2"/>
    <property type="match status" value="1"/>
</dbReference>
<sequence length="198" mass="21835">MQDQKILRRSNRDRSEDTRTRLISAARKLFSEKGYSDTGTPEIVREAAVTRGALYHHFTDKSELFRAVVMQESRDVAQAINENSVCEPDPVKALVAGAQAYFTAMTKPGRARILLLEGLSVIGPEGMAQIDRETGSASLLKGLEWAAQDANRPDLPLEELTTILSAGFDRAALEISMGGESRGYIRAFESLLESLFRS</sequence>
<dbReference type="SUPFAM" id="SSF46689">
    <property type="entry name" value="Homeodomain-like"/>
    <property type="match status" value="1"/>
</dbReference>
<dbReference type="Gene3D" id="1.10.357.10">
    <property type="entry name" value="Tetracycline Repressor, domain 2"/>
    <property type="match status" value="1"/>
</dbReference>
<evidence type="ECO:0000256" key="4">
    <source>
        <dbReference type="PROSITE-ProRule" id="PRU00335"/>
    </source>
</evidence>
<dbReference type="InterPro" id="IPR049484">
    <property type="entry name" value="Rv0078-like_C"/>
</dbReference>
<reference evidence="6" key="1">
    <citation type="submission" date="2022-12" db="EMBL/GenBank/DDBJ databases">
        <title>Bacterial isolates from different developmental stages of Nematostella vectensis.</title>
        <authorList>
            <person name="Fraune S."/>
        </authorList>
    </citation>
    <scope>NUCLEOTIDE SEQUENCE</scope>
    <source>
        <strain evidence="6">G21630-S1</strain>
    </source>
</reference>
<evidence type="ECO:0000256" key="2">
    <source>
        <dbReference type="ARBA" id="ARBA00023125"/>
    </source>
</evidence>
<dbReference type="Proteomes" id="UP001069802">
    <property type="component" value="Unassembled WGS sequence"/>
</dbReference>
<gene>
    <name evidence="6" type="ORF">O4H49_19025</name>
</gene>
<dbReference type="PRINTS" id="PR00455">
    <property type="entry name" value="HTHTETR"/>
</dbReference>
<protein>
    <submittedName>
        <fullName evidence="6">TetR/AcrR family transcriptional regulator</fullName>
    </submittedName>
</protein>
<evidence type="ECO:0000313" key="6">
    <source>
        <dbReference type="EMBL" id="MCZ4282886.1"/>
    </source>
</evidence>
<organism evidence="6 7">
    <name type="scientific">Kiloniella laminariae</name>
    <dbReference type="NCBI Taxonomy" id="454162"/>
    <lineage>
        <taxon>Bacteria</taxon>
        <taxon>Pseudomonadati</taxon>
        <taxon>Pseudomonadota</taxon>
        <taxon>Alphaproteobacteria</taxon>
        <taxon>Rhodospirillales</taxon>
        <taxon>Kiloniellaceae</taxon>
        <taxon>Kiloniella</taxon>
    </lineage>
</organism>
<evidence type="ECO:0000256" key="3">
    <source>
        <dbReference type="ARBA" id="ARBA00023163"/>
    </source>
</evidence>
<dbReference type="PANTHER" id="PTHR30055:SF234">
    <property type="entry name" value="HTH-TYPE TRANSCRIPTIONAL REGULATOR BETI"/>
    <property type="match status" value="1"/>
</dbReference>
<keyword evidence="3" id="KW-0804">Transcription</keyword>
<dbReference type="PANTHER" id="PTHR30055">
    <property type="entry name" value="HTH-TYPE TRANSCRIPTIONAL REGULATOR RUTR"/>
    <property type="match status" value="1"/>
</dbReference>
<dbReference type="InterPro" id="IPR001647">
    <property type="entry name" value="HTH_TetR"/>
</dbReference>
<dbReference type="Pfam" id="PF21351">
    <property type="entry name" value="TetR_C_41"/>
    <property type="match status" value="1"/>
</dbReference>
<evidence type="ECO:0000259" key="5">
    <source>
        <dbReference type="PROSITE" id="PS50977"/>
    </source>
</evidence>
<proteinExistence type="predicted"/>